<organism evidence="1">
    <name type="scientific">marine sediment metagenome</name>
    <dbReference type="NCBI Taxonomy" id="412755"/>
    <lineage>
        <taxon>unclassified sequences</taxon>
        <taxon>metagenomes</taxon>
        <taxon>ecological metagenomes</taxon>
    </lineage>
</organism>
<dbReference type="AlphaFoldDB" id="A0A0F9Q8F2"/>
<accession>A0A0F9Q8F2</accession>
<reference evidence="1" key="1">
    <citation type="journal article" date="2015" name="Nature">
        <title>Complex archaea that bridge the gap between prokaryotes and eukaryotes.</title>
        <authorList>
            <person name="Spang A."/>
            <person name="Saw J.H."/>
            <person name="Jorgensen S.L."/>
            <person name="Zaremba-Niedzwiedzka K."/>
            <person name="Martijn J."/>
            <person name="Lind A.E."/>
            <person name="van Eijk R."/>
            <person name="Schleper C."/>
            <person name="Guy L."/>
            <person name="Ettema T.J."/>
        </authorList>
    </citation>
    <scope>NUCLEOTIDE SEQUENCE</scope>
</reference>
<evidence type="ECO:0000313" key="1">
    <source>
        <dbReference type="EMBL" id="KKN33312.1"/>
    </source>
</evidence>
<sequence length="178" mass="19481">MSRKLQTGFVSSRSPGEVFSAHLYNGDNTEMDIDGTVSAGPITFRHTVPVGEVHFMFHIVIHLLDGTVNLDQFGGIGTLSEGVLLCFYNSNDELILDPTDGHPIVDLSDFSIFTGIFLDKTVGNVNDVFIASWAIKDTYGGPIRMGPGDYIQLTIQDDLTELTEFHIFVHGSKIVNSS</sequence>
<proteinExistence type="predicted"/>
<comment type="caution">
    <text evidence="1">The sequence shown here is derived from an EMBL/GenBank/DDBJ whole genome shotgun (WGS) entry which is preliminary data.</text>
</comment>
<gene>
    <name evidence="1" type="ORF">LCGC14_0805030</name>
</gene>
<protein>
    <submittedName>
        <fullName evidence="1">Uncharacterized protein</fullName>
    </submittedName>
</protein>
<name>A0A0F9Q8F2_9ZZZZ</name>
<dbReference type="EMBL" id="LAZR01002189">
    <property type="protein sequence ID" value="KKN33312.1"/>
    <property type="molecule type" value="Genomic_DNA"/>
</dbReference>